<evidence type="ECO:0000256" key="10">
    <source>
        <dbReference type="SAM" id="SignalP"/>
    </source>
</evidence>
<dbReference type="Pfam" id="PF00873">
    <property type="entry name" value="ACR_tran"/>
    <property type="match status" value="1"/>
</dbReference>
<feature type="signal peptide" evidence="10">
    <location>
        <begin position="1"/>
        <end position="26"/>
    </location>
</feature>
<evidence type="ECO:0000256" key="9">
    <source>
        <dbReference type="RuleBase" id="RU364070"/>
    </source>
</evidence>
<evidence type="ECO:0000256" key="7">
    <source>
        <dbReference type="ARBA" id="ARBA00022989"/>
    </source>
</evidence>
<dbReference type="Gene3D" id="3.30.70.1320">
    <property type="entry name" value="Multidrug efflux transporter AcrB pore domain like"/>
    <property type="match status" value="1"/>
</dbReference>
<organism evidence="11 12">
    <name type="scientific">Agarivorans aestuarii</name>
    <dbReference type="NCBI Taxonomy" id="1563703"/>
    <lineage>
        <taxon>Bacteria</taxon>
        <taxon>Pseudomonadati</taxon>
        <taxon>Pseudomonadota</taxon>
        <taxon>Gammaproteobacteria</taxon>
        <taxon>Alteromonadales</taxon>
        <taxon>Alteromonadaceae</taxon>
        <taxon>Agarivorans</taxon>
    </lineage>
</organism>
<evidence type="ECO:0000256" key="8">
    <source>
        <dbReference type="ARBA" id="ARBA00023136"/>
    </source>
</evidence>
<dbReference type="Gene3D" id="1.20.1640.10">
    <property type="entry name" value="Multidrug efflux transporter AcrB transmembrane domain"/>
    <property type="match status" value="2"/>
</dbReference>
<evidence type="ECO:0000256" key="2">
    <source>
        <dbReference type="ARBA" id="ARBA00010942"/>
    </source>
</evidence>
<feature type="chain" id="PRO_5047063053" description="Efflux pump membrane transporter" evidence="10">
    <location>
        <begin position="27"/>
        <end position="1051"/>
    </location>
</feature>
<feature type="transmembrane region" description="Helical" evidence="9">
    <location>
        <begin position="471"/>
        <end position="498"/>
    </location>
</feature>
<dbReference type="Gene3D" id="3.30.70.1440">
    <property type="entry name" value="Multidrug efflux transporter AcrB pore domain"/>
    <property type="match status" value="1"/>
</dbReference>
<protein>
    <recommendedName>
        <fullName evidence="9">Efflux pump membrane transporter</fullName>
    </recommendedName>
</protein>
<keyword evidence="12" id="KW-1185">Reference proteome</keyword>
<dbReference type="Proteomes" id="UP001310248">
    <property type="component" value="Unassembled WGS sequence"/>
</dbReference>
<proteinExistence type="inferred from homology"/>
<dbReference type="InterPro" id="IPR004764">
    <property type="entry name" value="MdtF-like"/>
</dbReference>
<evidence type="ECO:0000256" key="5">
    <source>
        <dbReference type="ARBA" id="ARBA00022519"/>
    </source>
</evidence>
<evidence type="ECO:0000256" key="3">
    <source>
        <dbReference type="ARBA" id="ARBA00022448"/>
    </source>
</evidence>
<feature type="transmembrane region" description="Helical" evidence="9">
    <location>
        <begin position="867"/>
        <end position="887"/>
    </location>
</feature>
<reference evidence="11 12" key="2">
    <citation type="submission" date="2023-12" db="EMBL/GenBank/DDBJ databases">
        <authorList>
            <consortium name="Cladostephus spongiosus"/>
            <person name="Lorente B."/>
            <person name="Cabral C."/>
            <person name="Frias J."/>
            <person name="Faria J."/>
            <person name="Toubarro D."/>
        </authorList>
    </citation>
    <scope>NUCLEOTIDE SEQUENCE [LARGE SCALE GENOMIC DNA]</scope>
    <source>
        <strain evidence="11 12">ZMCS4</strain>
    </source>
</reference>
<accession>A0ABU7FZC5</accession>
<comment type="caution">
    <text evidence="9">Lacks conserved residue(s) required for the propagation of feature annotation.</text>
</comment>
<keyword evidence="4" id="KW-1003">Cell membrane</keyword>
<dbReference type="PANTHER" id="PTHR32063">
    <property type="match status" value="1"/>
</dbReference>
<dbReference type="NCBIfam" id="TIGR00915">
    <property type="entry name" value="2A0602"/>
    <property type="match status" value="1"/>
</dbReference>
<dbReference type="PANTHER" id="PTHR32063:SF76">
    <property type="entry name" value="EFFLUX PUMP MEMBRANE TRANSPORTER"/>
    <property type="match status" value="1"/>
</dbReference>
<dbReference type="SUPFAM" id="SSF82866">
    <property type="entry name" value="Multidrug efflux transporter AcrB transmembrane domain"/>
    <property type="match status" value="2"/>
</dbReference>
<dbReference type="Gene3D" id="3.30.2090.10">
    <property type="entry name" value="Multidrug efflux transporter AcrB TolC docking domain, DN and DC subdomains"/>
    <property type="match status" value="2"/>
</dbReference>
<evidence type="ECO:0000256" key="1">
    <source>
        <dbReference type="ARBA" id="ARBA00004429"/>
    </source>
</evidence>
<feature type="transmembrane region" description="Helical" evidence="9">
    <location>
        <begin position="998"/>
        <end position="1024"/>
    </location>
</feature>
<comment type="similarity">
    <text evidence="2 9">Belongs to the resistance-nodulation-cell division (RND) (TC 2.A.6) family.</text>
</comment>
<dbReference type="PRINTS" id="PR00702">
    <property type="entry name" value="ACRIFLAVINRP"/>
</dbReference>
<feature type="transmembrane region" description="Helical" evidence="9">
    <location>
        <begin position="394"/>
        <end position="418"/>
    </location>
</feature>
<dbReference type="SUPFAM" id="SSF82714">
    <property type="entry name" value="Multidrug efflux transporter AcrB TolC docking domain, DN and DC subdomains"/>
    <property type="match status" value="2"/>
</dbReference>
<sequence length="1051" mass="113548">MVKFFISRPKTAIVLSVIMSVLGALAAYTMPVGQYPDVAPPMINVFTQYSGANSGVVNDTVASVIEKEVNGVEGMIYMKSTSSNDGSYNLNVTFETGFDADRAATLVQNRVNAAQPLLPDEVKRSGIYVEKLSPSMLMIASLNSQTGAHDALELSYYLTGIVRETLSRIKGVSKVTPLGEKEYAMRVWLEPERLQALDLTVNDISAAIADQNAVRGAGSVGAEPVAGNNDWQYTVQVRGRLANEEAFGNIRIKAYADGSLVRLKDVARIELGAQKYLVDTYLNNQESVAMMIYQDPTANAMQVAEDVRTAMAKLEQSLPDGMVFSLPYDATEFIDVSIYNVQETLIIALILVTLVTYLFLQTWQATLIPAIAIPVSLIATFAVMKAFGSTINTISLFGLVLAIGVVVDAAIVVIENVERLLHETTKPVKECVEIAMKEVIGPCIAAAAVLLAVFGPTLVMPGMVGIIYAEFGIAISVAVVISTLVAMTLTPALCVMLMNRDLKPNRFFQAFNRGFERFTEIFGKGVAVLCRRLGIAVLLFSVFLGASAYLGASLPGGFLPDEDQGTFFAVIDLPEGAALNRTREMTKLLIESLDDDPDIEMAFTAAGYNLLNESSNSNSALLVFSLKHWDQRSEQQQHQDQVIARVQAAIDALPEGVGFAFGLPAIPALGMVNGFEFVLKDEMGNGPEKTAEVLEQLIEKANQREEIASAFSTFSISMPNLYLDINEERAAAMGVAFGDIVNTLNVQYGGSYINDFTKGGRNYRVMLQAEADSRQQIDDLSNLYVRSNQGQMVRLSNLVSVRTVLNPSSLVRYNVSGSTTINGITMPGYSSGQAIAAMEQLADEVLPAGFSYEWTGLTLQEQQAGNASTIAFAFAMLFTYLFLVAQYESWLTPLAILLAVPTAVFGVLSAVFISGTTLNLYSQIAIMLLIGMASRNAILIVEFAKLLREKQGYSITGAAVAAAKLRFRAVLMTAFSFILGVVPLMLASSAGAAAMQAIGMASFGGMLAATILGCLFVPAFFVLFQTLRERFARKKQPVPELLVATFPGSNE</sequence>
<feature type="transmembrane region" description="Helical" evidence="9">
    <location>
        <begin position="894"/>
        <end position="914"/>
    </location>
</feature>
<keyword evidence="5 9" id="KW-0997">Cell inner membrane</keyword>
<dbReference type="InterPro" id="IPR001036">
    <property type="entry name" value="Acrflvin-R"/>
</dbReference>
<feature type="transmembrane region" description="Helical" evidence="9">
    <location>
        <begin position="965"/>
        <end position="986"/>
    </location>
</feature>
<name>A0ABU7FZC5_9ALTE</name>
<keyword evidence="3 9" id="KW-0813">Transport</keyword>
<dbReference type="EMBL" id="JAYDYW010000002">
    <property type="protein sequence ID" value="MEE1672421.1"/>
    <property type="molecule type" value="Genomic_DNA"/>
</dbReference>
<dbReference type="RefSeq" id="WP_329773761.1">
    <property type="nucleotide sequence ID" value="NZ_JAYDYW010000002.1"/>
</dbReference>
<evidence type="ECO:0000256" key="4">
    <source>
        <dbReference type="ARBA" id="ARBA00022475"/>
    </source>
</evidence>
<keyword evidence="8 9" id="KW-0472">Membrane</keyword>
<dbReference type="SUPFAM" id="SSF82693">
    <property type="entry name" value="Multidrug efflux transporter AcrB pore domain, PN1, PN2, PC1 and PC2 subdomains"/>
    <property type="match status" value="4"/>
</dbReference>
<feature type="transmembrane region" description="Helical" evidence="9">
    <location>
        <begin position="439"/>
        <end position="459"/>
    </location>
</feature>
<evidence type="ECO:0000256" key="6">
    <source>
        <dbReference type="ARBA" id="ARBA00022692"/>
    </source>
</evidence>
<dbReference type="InterPro" id="IPR027463">
    <property type="entry name" value="AcrB_DN_DC_subdom"/>
</dbReference>
<reference evidence="12" key="1">
    <citation type="submission" date="2023-07" db="EMBL/GenBank/DDBJ databases">
        <title>Draft genome sequence of Agarivorans aestuarii strain ZMCS4, a CAZymes producing bacteria isolated from the marine brown algae Clodostephus spongiosus.</title>
        <authorList>
            <person name="Lorente B."/>
            <person name="Cabral C."/>
            <person name="Frias J."/>
            <person name="Faria J."/>
            <person name="Toubarro D."/>
        </authorList>
    </citation>
    <scope>NUCLEOTIDE SEQUENCE [LARGE SCALE GENOMIC DNA]</scope>
    <source>
        <strain evidence="12">ZMCS4</strain>
    </source>
</reference>
<gene>
    <name evidence="11" type="ORF">SNR37_001742</name>
</gene>
<keyword evidence="7 9" id="KW-1133">Transmembrane helix</keyword>
<feature type="transmembrane region" description="Helical" evidence="9">
    <location>
        <begin position="533"/>
        <end position="552"/>
    </location>
</feature>
<comment type="caution">
    <text evidence="11">The sequence shown here is derived from an EMBL/GenBank/DDBJ whole genome shotgun (WGS) entry which is preliminary data.</text>
</comment>
<feature type="transmembrane region" description="Helical" evidence="9">
    <location>
        <begin position="367"/>
        <end position="388"/>
    </location>
</feature>
<feature type="transmembrane region" description="Helical" evidence="9">
    <location>
        <begin position="920"/>
        <end position="944"/>
    </location>
</feature>
<keyword evidence="10" id="KW-0732">Signal</keyword>
<evidence type="ECO:0000313" key="11">
    <source>
        <dbReference type="EMBL" id="MEE1672421.1"/>
    </source>
</evidence>
<comment type="subcellular location">
    <subcellularLocation>
        <location evidence="1 9">Cell inner membrane</location>
        <topology evidence="1 9">Multi-pass membrane protein</topology>
    </subcellularLocation>
</comment>
<feature type="transmembrane region" description="Helical" evidence="9">
    <location>
        <begin position="344"/>
        <end position="360"/>
    </location>
</feature>
<evidence type="ECO:0000313" key="12">
    <source>
        <dbReference type="Proteomes" id="UP001310248"/>
    </source>
</evidence>
<dbReference type="Gene3D" id="3.30.70.1430">
    <property type="entry name" value="Multidrug efflux transporter AcrB pore domain"/>
    <property type="match status" value="2"/>
</dbReference>
<keyword evidence="6 9" id="KW-0812">Transmembrane</keyword>